<evidence type="ECO:0000256" key="1">
    <source>
        <dbReference type="ARBA" id="ARBA00001974"/>
    </source>
</evidence>
<dbReference type="PATRIC" id="fig|1229276.3.peg.2802"/>
<dbReference type="SUPFAM" id="SSF51905">
    <property type="entry name" value="FAD/NAD(P)-binding domain"/>
    <property type="match status" value="1"/>
</dbReference>
<comment type="similarity">
    <text evidence="2">Belongs to the DadA oxidoreductase family.</text>
</comment>
<dbReference type="eggNOG" id="COG0665">
    <property type="taxonomic scope" value="Bacteria"/>
</dbReference>
<accession>A0A0B8SZU3</accession>
<dbReference type="STRING" id="1229276.DI53_2720"/>
<dbReference type="Gene3D" id="3.50.50.60">
    <property type="entry name" value="FAD/NAD(P)-binding domain"/>
    <property type="match status" value="1"/>
</dbReference>
<evidence type="ECO:0000313" key="6">
    <source>
        <dbReference type="EMBL" id="KGE13532.1"/>
    </source>
</evidence>
<dbReference type="GO" id="GO:0016491">
    <property type="term" value="F:oxidoreductase activity"/>
    <property type="evidence" value="ECO:0007669"/>
    <property type="project" value="UniProtKB-KW"/>
</dbReference>
<feature type="domain" description="FAD dependent oxidoreductase" evidence="5">
    <location>
        <begin position="7"/>
        <end position="378"/>
    </location>
</feature>
<dbReference type="NCBIfam" id="TIGR03364">
    <property type="entry name" value="HpnW_proposed"/>
    <property type="match status" value="1"/>
</dbReference>
<dbReference type="Proteomes" id="UP000031802">
    <property type="component" value="Unassembled WGS sequence"/>
</dbReference>
<evidence type="ECO:0000313" key="7">
    <source>
        <dbReference type="Proteomes" id="UP000031802"/>
    </source>
</evidence>
<organism evidence="6 7">
    <name type="scientific">Sphingobacterium deserti</name>
    <dbReference type="NCBI Taxonomy" id="1229276"/>
    <lineage>
        <taxon>Bacteria</taxon>
        <taxon>Pseudomonadati</taxon>
        <taxon>Bacteroidota</taxon>
        <taxon>Sphingobacteriia</taxon>
        <taxon>Sphingobacteriales</taxon>
        <taxon>Sphingobacteriaceae</taxon>
        <taxon>Sphingobacterium</taxon>
    </lineage>
</organism>
<reference evidence="7" key="1">
    <citation type="submission" date="2014-04" db="EMBL/GenBank/DDBJ databases">
        <title>Whole-Genome optical mapping and complete genome sequence of Sphingobacterium deserti sp. nov., a new spaces isolated from desert in the west of China.</title>
        <authorList>
            <person name="Teng C."/>
            <person name="Zhou Z."/>
            <person name="Li X."/>
            <person name="Chen M."/>
            <person name="Lin M."/>
            <person name="Wang L."/>
            <person name="Su S."/>
            <person name="Zhang C."/>
            <person name="Zhang W."/>
        </authorList>
    </citation>
    <scope>NUCLEOTIDE SEQUENCE [LARGE SCALE GENOMIC DNA]</scope>
    <source>
        <strain evidence="7">ACCC05744</strain>
    </source>
</reference>
<dbReference type="GO" id="GO:0005737">
    <property type="term" value="C:cytoplasm"/>
    <property type="evidence" value="ECO:0007669"/>
    <property type="project" value="TreeGrafter"/>
</dbReference>
<comment type="cofactor">
    <cofactor evidence="1">
        <name>FAD</name>
        <dbReference type="ChEBI" id="CHEBI:57692"/>
    </cofactor>
</comment>
<keyword evidence="3" id="KW-0285">Flavoprotein</keyword>
<evidence type="ECO:0000256" key="2">
    <source>
        <dbReference type="ARBA" id="ARBA00009410"/>
    </source>
</evidence>
<dbReference type="InterPro" id="IPR006076">
    <property type="entry name" value="FAD-dep_OxRdtase"/>
</dbReference>
<dbReference type="RefSeq" id="WP_037500380.1">
    <property type="nucleotide sequence ID" value="NZ_JJMU01000049.1"/>
</dbReference>
<evidence type="ECO:0000256" key="4">
    <source>
        <dbReference type="ARBA" id="ARBA00023002"/>
    </source>
</evidence>
<name>A0A0B8SZU3_9SPHI</name>
<keyword evidence="4" id="KW-0560">Oxidoreductase</keyword>
<dbReference type="Pfam" id="PF01266">
    <property type="entry name" value="DAO"/>
    <property type="match status" value="1"/>
</dbReference>
<keyword evidence="7" id="KW-1185">Reference proteome</keyword>
<comment type="caution">
    <text evidence="6">The sequence shown here is derived from an EMBL/GenBank/DDBJ whole genome shotgun (WGS) entry which is preliminary data.</text>
</comment>
<dbReference type="PANTHER" id="PTHR13847">
    <property type="entry name" value="SARCOSINE DEHYDROGENASE-RELATED"/>
    <property type="match status" value="1"/>
</dbReference>
<protein>
    <submittedName>
        <fullName evidence="6">FAD dependent oxidoreductase TIGR03364</fullName>
    </submittedName>
</protein>
<dbReference type="EMBL" id="JJMU01000049">
    <property type="protein sequence ID" value="KGE13532.1"/>
    <property type="molecule type" value="Genomic_DNA"/>
</dbReference>
<dbReference type="PANTHER" id="PTHR13847:SF286">
    <property type="entry name" value="D-AMINO ACID DEHYDROGENASE"/>
    <property type="match status" value="1"/>
</dbReference>
<evidence type="ECO:0000256" key="3">
    <source>
        <dbReference type="ARBA" id="ARBA00022630"/>
    </source>
</evidence>
<gene>
    <name evidence="6" type="ORF">DI53_2720</name>
</gene>
<dbReference type="OrthoDB" id="9799943at2"/>
<dbReference type="InterPro" id="IPR017741">
    <property type="entry name" value="FAD-dependent_OxRdtase_HpnW"/>
</dbReference>
<proteinExistence type="inferred from homology"/>
<dbReference type="AlphaFoldDB" id="A0A0B8SZU3"/>
<dbReference type="Gene3D" id="3.30.9.10">
    <property type="entry name" value="D-Amino Acid Oxidase, subunit A, domain 2"/>
    <property type="match status" value="1"/>
</dbReference>
<evidence type="ECO:0000259" key="5">
    <source>
        <dbReference type="Pfam" id="PF01266"/>
    </source>
</evidence>
<dbReference type="InterPro" id="IPR036188">
    <property type="entry name" value="FAD/NAD-bd_sf"/>
</dbReference>
<sequence>MANEKYDLIVIGGGILGTFHAYHALQRGLNVLQLEKDNFPVGSTVRNFGQVVPSGMADRWFGYGVRGLEIYNSIQRDFDISVRNNGSYYIASDEQELQVMHELAQHYAHVGYDHQLWSKEQVLARFPDLRADYVKEALVFPQELSVEPDLMIQRLHQYLKQKFPTYTLHYNHTALHCETTQQSAVVACTNNKRFEANKVVICNGYEFKLLYRDLFNDSGLEISKLQMLKTQPMSQVRLPGNILTGLTIRRYESFEAYAPSFREMETPSHYEELKKWGIHILFKQAVDGSIIIGDSHEYAAGNRLEELGYGVNSAINALMIKEANRILPISAQQIASTWAGFYAQHKNHIVEHDIDSRIHIRTGIGGKGMTASAGYAEYSIEKLIHG</sequence>
<reference evidence="6 7" key="2">
    <citation type="journal article" date="2015" name="PLoS ONE">
        <title>Whole-Genome Optical Mapping and Finished Genome Sequence of Sphingobacterium deserti sp. nov., a New Species Isolated from the Western Desert of China.</title>
        <authorList>
            <person name="Teng C."/>
            <person name="Zhou Z."/>
            <person name="Molnar I."/>
            <person name="Li X."/>
            <person name="Tang R."/>
            <person name="Chen M."/>
            <person name="Wang L."/>
            <person name="Su S."/>
            <person name="Zhang W."/>
            <person name="Lin M."/>
        </authorList>
    </citation>
    <scope>NUCLEOTIDE SEQUENCE [LARGE SCALE GENOMIC DNA]</scope>
    <source>
        <strain evidence="7">ACCC05744</strain>
    </source>
</reference>